<keyword evidence="4" id="KW-1185">Reference proteome</keyword>
<feature type="signal peptide" evidence="2">
    <location>
        <begin position="1"/>
        <end position="23"/>
    </location>
</feature>
<protein>
    <recommendedName>
        <fullName evidence="5">Secreted protein</fullName>
    </recommendedName>
</protein>
<name>A0A8E5MG38_USTVR</name>
<evidence type="ECO:0000313" key="3">
    <source>
        <dbReference type="EMBL" id="QUC18451.1"/>
    </source>
</evidence>
<evidence type="ECO:0000256" key="2">
    <source>
        <dbReference type="SAM" id="SignalP"/>
    </source>
</evidence>
<evidence type="ECO:0000313" key="4">
    <source>
        <dbReference type="Proteomes" id="UP000027002"/>
    </source>
</evidence>
<dbReference type="RefSeq" id="XP_042996124.1">
    <property type="nucleotide sequence ID" value="XM_043140190.1"/>
</dbReference>
<feature type="chain" id="PRO_5034740032" description="Secreted protein" evidence="2">
    <location>
        <begin position="24"/>
        <end position="129"/>
    </location>
</feature>
<keyword evidence="2" id="KW-0732">Signal</keyword>
<sequence length="129" mass="14527">MLPRPPARHRCLLVAFLLARSLAAGSRSGAPRAILRKQMDGSKGAPPEPVDASGMAWYGMVLMECMYMRVPCSWLAAACGGLRLYVSHRLHRTAWQARRQATQPRTTNHADQPPDRTRPPRQDQFLHRD</sequence>
<feature type="compositionally biased region" description="Polar residues" evidence="1">
    <location>
        <begin position="99"/>
        <end position="110"/>
    </location>
</feature>
<dbReference type="GeneID" id="66063470"/>
<organism evidence="3 4">
    <name type="scientific">Ustilaginoidea virens</name>
    <name type="common">Rice false smut fungus</name>
    <name type="synonym">Villosiclava virens</name>
    <dbReference type="NCBI Taxonomy" id="1159556"/>
    <lineage>
        <taxon>Eukaryota</taxon>
        <taxon>Fungi</taxon>
        <taxon>Dikarya</taxon>
        <taxon>Ascomycota</taxon>
        <taxon>Pezizomycotina</taxon>
        <taxon>Sordariomycetes</taxon>
        <taxon>Hypocreomycetidae</taxon>
        <taxon>Hypocreales</taxon>
        <taxon>Clavicipitaceae</taxon>
        <taxon>Ustilaginoidea</taxon>
    </lineage>
</organism>
<reference evidence="3" key="1">
    <citation type="submission" date="2020-03" db="EMBL/GenBank/DDBJ databases">
        <title>A mixture of massive structural variations and highly conserved coding sequences in Ustilaginoidea virens genome.</title>
        <authorList>
            <person name="Zhang K."/>
            <person name="Zhao Z."/>
            <person name="Zhang Z."/>
            <person name="Li Y."/>
            <person name="Hsiang T."/>
            <person name="Sun W."/>
        </authorList>
    </citation>
    <scope>NUCLEOTIDE SEQUENCE</scope>
    <source>
        <strain evidence="3">UV-8b</strain>
    </source>
</reference>
<feature type="compositionally biased region" description="Basic and acidic residues" evidence="1">
    <location>
        <begin position="112"/>
        <end position="129"/>
    </location>
</feature>
<feature type="region of interest" description="Disordered" evidence="1">
    <location>
        <begin position="96"/>
        <end position="129"/>
    </location>
</feature>
<proteinExistence type="predicted"/>
<dbReference type="Proteomes" id="UP000027002">
    <property type="component" value="Chromosome 2"/>
</dbReference>
<accession>A0A8E5MG38</accession>
<evidence type="ECO:0000256" key="1">
    <source>
        <dbReference type="SAM" id="MobiDB-lite"/>
    </source>
</evidence>
<gene>
    <name evidence="3" type="ORF">UV8b_02692</name>
</gene>
<dbReference type="AlphaFoldDB" id="A0A8E5MG38"/>
<evidence type="ECO:0008006" key="5">
    <source>
        <dbReference type="Google" id="ProtNLM"/>
    </source>
</evidence>
<dbReference type="KEGG" id="uvi:66063470"/>
<dbReference type="EMBL" id="CP072754">
    <property type="protein sequence ID" value="QUC18451.1"/>
    <property type="molecule type" value="Genomic_DNA"/>
</dbReference>